<proteinExistence type="predicted"/>
<comment type="caution">
    <text evidence="2">The sequence shown here is derived from an EMBL/GenBank/DDBJ whole genome shotgun (WGS) entry which is preliminary data.</text>
</comment>
<sequence>MRELTTLIPIGLFTLKVWVITGDINQRGPFITLEHDLGCDKVSSNPFAQQLTTSLLFNAVNSASTESYPRFNQRAQAPR</sequence>
<dbReference type="Proteomes" id="UP000091967">
    <property type="component" value="Unassembled WGS sequence"/>
</dbReference>
<accession>A0A1B8B2A8</accession>
<protein>
    <submittedName>
        <fullName evidence="2">Uncharacterized protein</fullName>
    </submittedName>
</protein>
<feature type="signal peptide" evidence="1">
    <location>
        <begin position="1"/>
        <end position="22"/>
    </location>
</feature>
<dbReference type="OMA" id="PFITLEH"/>
<evidence type="ECO:0000313" key="2">
    <source>
        <dbReference type="EMBL" id="OBS26874.1"/>
    </source>
</evidence>
<dbReference type="AlphaFoldDB" id="A0A1B8B2A8"/>
<evidence type="ECO:0000313" key="3">
    <source>
        <dbReference type="Proteomes" id="UP000091967"/>
    </source>
</evidence>
<keyword evidence="3" id="KW-1185">Reference proteome</keyword>
<gene>
    <name evidence="2" type="ORF">FPOA_00817</name>
</gene>
<dbReference type="EMBL" id="LYXU01000001">
    <property type="protein sequence ID" value="OBS26874.1"/>
    <property type="molecule type" value="Genomic_DNA"/>
</dbReference>
<feature type="chain" id="PRO_5008603521" evidence="1">
    <location>
        <begin position="23"/>
        <end position="79"/>
    </location>
</feature>
<evidence type="ECO:0000256" key="1">
    <source>
        <dbReference type="SAM" id="SignalP"/>
    </source>
</evidence>
<keyword evidence="1" id="KW-0732">Signal</keyword>
<reference evidence="2 3" key="1">
    <citation type="submission" date="2016-06" db="EMBL/GenBank/DDBJ databases">
        <title>Living apart together: crosstalk between the core and supernumerary genomes in a fungal plant pathogen.</title>
        <authorList>
            <person name="Vanheule A."/>
            <person name="Audenaert K."/>
            <person name="Warris S."/>
            <person name="Van De Geest H."/>
            <person name="Schijlen E."/>
            <person name="Hofte M."/>
            <person name="De Saeger S."/>
            <person name="Haesaert G."/>
            <person name="Waalwijk C."/>
            <person name="Van Der Lee T."/>
        </authorList>
    </citation>
    <scope>NUCLEOTIDE SEQUENCE [LARGE SCALE GENOMIC DNA]</scope>
    <source>
        <strain evidence="2 3">2516</strain>
    </source>
</reference>
<dbReference type="STRING" id="36050.A0A1B8B2A8"/>
<name>A0A1B8B2A8_FUSPO</name>
<organism evidence="2 3">
    <name type="scientific">Fusarium poae</name>
    <dbReference type="NCBI Taxonomy" id="36050"/>
    <lineage>
        <taxon>Eukaryota</taxon>
        <taxon>Fungi</taxon>
        <taxon>Dikarya</taxon>
        <taxon>Ascomycota</taxon>
        <taxon>Pezizomycotina</taxon>
        <taxon>Sordariomycetes</taxon>
        <taxon>Hypocreomycetidae</taxon>
        <taxon>Hypocreales</taxon>
        <taxon>Nectriaceae</taxon>
        <taxon>Fusarium</taxon>
    </lineage>
</organism>